<dbReference type="EMBL" id="JAUSTQ010000003">
    <property type="protein sequence ID" value="MDQ0158995.1"/>
    <property type="molecule type" value="Genomic_DNA"/>
</dbReference>
<proteinExistence type="predicted"/>
<reference evidence="1 2" key="1">
    <citation type="submission" date="2023-07" db="EMBL/GenBank/DDBJ databases">
        <title>Genomic Encyclopedia of Type Strains, Phase IV (KMG-IV): sequencing the most valuable type-strain genomes for metagenomic binning, comparative biology and taxonomic classification.</title>
        <authorList>
            <person name="Goeker M."/>
        </authorList>
    </citation>
    <scope>NUCLEOTIDE SEQUENCE [LARGE SCALE GENOMIC DNA]</scope>
    <source>
        <strain evidence="1 2">DSM 16460</strain>
    </source>
</reference>
<comment type="caution">
    <text evidence="1">The sequence shown here is derived from an EMBL/GenBank/DDBJ whole genome shotgun (WGS) entry which is preliminary data.</text>
</comment>
<sequence>MREPSTLTREDMIEELVSYGHDASILEHLSYNRLASKLSVERAKDIREHPWF</sequence>
<accession>A0ABT9VDF5</accession>
<gene>
    <name evidence="1" type="ORF">J2S77_000959</name>
</gene>
<evidence type="ECO:0000313" key="2">
    <source>
        <dbReference type="Proteomes" id="UP001224359"/>
    </source>
</evidence>
<keyword evidence="2" id="KW-1185">Reference proteome</keyword>
<evidence type="ECO:0000313" key="1">
    <source>
        <dbReference type="EMBL" id="MDQ0158995.1"/>
    </source>
</evidence>
<dbReference type="Proteomes" id="UP001224359">
    <property type="component" value="Unassembled WGS sequence"/>
</dbReference>
<organism evidence="1 2">
    <name type="scientific">Alkalibacillus salilacus</name>
    <dbReference type="NCBI Taxonomy" id="284582"/>
    <lineage>
        <taxon>Bacteria</taxon>
        <taxon>Bacillati</taxon>
        <taxon>Bacillota</taxon>
        <taxon>Bacilli</taxon>
        <taxon>Bacillales</taxon>
        <taxon>Bacillaceae</taxon>
        <taxon>Alkalibacillus</taxon>
    </lineage>
</organism>
<name>A0ABT9VDF5_9BACI</name>
<protein>
    <submittedName>
        <fullName evidence="1">Uncharacterized protein</fullName>
    </submittedName>
</protein>
<dbReference type="RefSeq" id="WP_167260225.1">
    <property type="nucleotide sequence ID" value="NZ_JAUSTQ010000003.1"/>
</dbReference>